<comment type="caution">
    <text evidence="1">The sequence shown here is derived from an EMBL/GenBank/DDBJ whole genome shotgun (WGS) entry which is preliminary data.</text>
</comment>
<sequence>MPSSKDNTEVSVVKRQLAALEKTVHELCAKHEPGVLDQQPTPNASKECHLFFDDSINGEDVLVAIGRAYMECVPTDIVHGIPLGEENVRVTITIP</sequence>
<dbReference type="Proteomes" id="UP001187192">
    <property type="component" value="Unassembled WGS sequence"/>
</dbReference>
<protein>
    <submittedName>
        <fullName evidence="1">Uncharacterized protein</fullName>
    </submittedName>
</protein>
<evidence type="ECO:0000313" key="3">
    <source>
        <dbReference type="Proteomes" id="UP001187192"/>
    </source>
</evidence>
<dbReference type="EMBL" id="BTGU01003151">
    <property type="protein sequence ID" value="GMN27612.1"/>
    <property type="molecule type" value="Genomic_DNA"/>
</dbReference>
<keyword evidence="3" id="KW-1185">Reference proteome</keyword>
<accession>A0AA87ZPK5</accession>
<name>A0AA87ZPK5_FICCA</name>
<dbReference type="EMBL" id="BTGU01003149">
    <property type="protein sequence ID" value="GMN27576.1"/>
    <property type="molecule type" value="Genomic_DNA"/>
</dbReference>
<proteinExistence type="predicted"/>
<organism evidence="1 3">
    <name type="scientific">Ficus carica</name>
    <name type="common">Common fig</name>
    <dbReference type="NCBI Taxonomy" id="3494"/>
    <lineage>
        <taxon>Eukaryota</taxon>
        <taxon>Viridiplantae</taxon>
        <taxon>Streptophyta</taxon>
        <taxon>Embryophyta</taxon>
        <taxon>Tracheophyta</taxon>
        <taxon>Spermatophyta</taxon>
        <taxon>Magnoliopsida</taxon>
        <taxon>eudicotyledons</taxon>
        <taxon>Gunneridae</taxon>
        <taxon>Pentapetalae</taxon>
        <taxon>rosids</taxon>
        <taxon>fabids</taxon>
        <taxon>Rosales</taxon>
        <taxon>Moraceae</taxon>
        <taxon>Ficeae</taxon>
        <taxon>Ficus</taxon>
    </lineage>
</organism>
<evidence type="ECO:0000313" key="2">
    <source>
        <dbReference type="EMBL" id="GMN27612.1"/>
    </source>
</evidence>
<reference evidence="1" key="1">
    <citation type="submission" date="2023-07" db="EMBL/GenBank/DDBJ databases">
        <title>draft genome sequence of fig (Ficus carica).</title>
        <authorList>
            <person name="Takahashi T."/>
            <person name="Nishimura K."/>
        </authorList>
    </citation>
    <scope>NUCLEOTIDE SEQUENCE</scope>
</reference>
<dbReference type="AlphaFoldDB" id="A0AA87ZPK5"/>
<evidence type="ECO:0000313" key="1">
    <source>
        <dbReference type="EMBL" id="GMN27576.1"/>
    </source>
</evidence>
<gene>
    <name evidence="1" type="ORF">TIFTF001_044137</name>
    <name evidence="2" type="ORF">TIFTF001_044141</name>
</gene>